<dbReference type="EMBL" id="BK032540">
    <property type="protein sequence ID" value="DAF46524.1"/>
    <property type="molecule type" value="Genomic_DNA"/>
</dbReference>
<organism evidence="1">
    <name type="scientific">Myoviridae sp. ct1ba2</name>
    <dbReference type="NCBI Taxonomy" id="2827654"/>
    <lineage>
        <taxon>Viruses</taxon>
        <taxon>Duplodnaviria</taxon>
        <taxon>Heunggongvirae</taxon>
        <taxon>Uroviricota</taxon>
        <taxon>Caudoviricetes</taxon>
    </lineage>
</organism>
<protein>
    <submittedName>
        <fullName evidence="1">Tail component</fullName>
    </submittedName>
</protein>
<evidence type="ECO:0000313" key="1">
    <source>
        <dbReference type="EMBL" id="DAF46524.1"/>
    </source>
</evidence>
<name>A0A8S5S648_9CAUD</name>
<accession>A0A8S5S648</accession>
<proteinExistence type="predicted"/>
<reference evidence="1" key="1">
    <citation type="journal article" date="2021" name="Proc. Natl. Acad. Sci. U.S.A.">
        <title>A Catalog of Tens of Thousands of Viruses from Human Metagenomes Reveals Hidden Associations with Chronic Diseases.</title>
        <authorList>
            <person name="Tisza M.J."/>
            <person name="Buck C.B."/>
        </authorList>
    </citation>
    <scope>NUCLEOTIDE SEQUENCE</scope>
    <source>
        <strain evidence="1">Ct1ba2</strain>
    </source>
</reference>
<sequence>MKAKELYKILSSTKIPCAYMIHTEKVSPPFLIYRGSGANNFKSDDEVYYTDYGYTIEYYFKEKDEEKEEAIEKVLNQNKIIWEKSEDVYIDSEKLFLIYYTI</sequence>